<dbReference type="Proteomes" id="UP000029121">
    <property type="component" value="Unassembled WGS sequence"/>
</dbReference>
<dbReference type="PANTHER" id="PTHR31111:SF58">
    <property type="entry name" value="F-BOX DOMAIN-CONTAINING PROTEIN"/>
    <property type="match status" value="1"/>
</dbReference>
<feature type="domain" description="F-box" evidence="2">
    <location>
        <begin position="31"/>
        <end position="78"/>
    </location>
</feature>
<evidence type="ECO:0000313" key="3">
    <source>
        <dbReference type="EMBL" id="EOA37836.1"/>
    </source>
</evidence>
<protein>
    <recommendedName>
        <fullName evidence="2">F-box domain-containing protein</fullName>
    </recommendedName>
</protein>
<proteinExistence type="predicted"/>
<sequence>MKSVNEENNHKTSSPSSPKRLHRREISTGEKSVFINTPLDLTVEILKKLPAKSLLRFQCVSKQWLSIISSRRDFIDSIVTRSLTQPPPRDIKLIFHHQILYPGPHYFIFSSSYPQNTDKEALTTKATSYHYVRGLICCWSDCPTTVEIYNPTTRQYYTVPDTNRYQLIDRCFFGYDPIEDHYKVMVLPKYHMEEVPCQVFTVGDPKEKPWRCIQGIGLHYPWSPAVCVNGVIYYRASNDYRGSKFFLVSFDVSYERFNHVKTPTTLMDHRCSLINYKEKLGLMCCEKGVEIWVMEDGKKKQEWSKIVFYEMEGLEDWRVAGVTHGGEIVFVTGSLNTVDTLYVVYYDPTRNSMRDVEVEGTMVEDTESERKHYLRIWAVPNFVENTLRL</sequence>
<name>R0GPX7_9BRAS</name>
<dbReference type="eggNOG" id="ENOG502SNHU">
    <property type="taxonomic scope" value="Eukaryota"/>
</dbReference>
<dbReference type="SMART" id="SM00256">
    <property type="entry name" value="FBOX"/>
    <property type="match status" value="1"/>
</dbReference>
<dbReference type="SUPFAM" id="SSF81383">
    <property type="entry name" value="F-box domain"/>
    <property type="match status" value="1"/>
</dbReference>
<dbReference type="InterPro" id="IPR001810">
    <property type="entry name" value="F-box_dom"/>
</dbReference>
<evidence type="ECO:0000313" key="4">
    <source>
        <dbReference type="Proteomes" id="UP000029121"/>
    </source>
</evidence>
<dbReference type="STRING" id="81985.R0GPX7"/>
<dbReference type="AlphaFoldDB" id="R0GPX7"/>
<dbReference type="OrthoDB" id="687122at2759"/>
<dbReference type="Gene3D" id="1.20.1280.50">
    <property type="match status" value="1"/>
</dbReference>
<reference evidence="4" key="1">
    <citation type="journal article" date="2013" name="Nat. Genet.">
        <title>The Capsella rubella genome and the genomic consequences of rapid mating system evolution.</title>
        <authorList>
            <person name="Slotte T."/>
            <person name="Hazzouri K.M."/>
            <person name="Agren J.A."/>
            <person name="Koenig D."/>
            <person name="Maumus F."/>
            <person name="Guo Y.L."/>
            <person name="Steige K."/>
            <person name="Platts A.E."/>
            <person name="Escobar J.S."/>
            <person name="Newman L.K."/>
            <person name="Wang W."/>
            <person name="Mandakova T."/>
            <person name="Vello E."/>
            <person name="Smith L.M."/>
            <person name="Henz S.R."/>
            <person name="Steffen J."/>
            <person name="Takuno S."/>
            <person name="Brandvain Y."/>
            <person name="Coop G."/>
            <person name="Andolfatto P."/>
            <person name="Hu T.T."/>
            <person name="Blanchette M."/>
            <person name="Clark R.M."/>
            <person name="Quesneville H."/>
            <person name="Nordborg M."/>
            <person name="Gaut B.S."/>
            <person name="Lysak M.A."/>
            <person name="Jenkins J."/>
            <person name="Grimwood J."/>
            <person name="Chapman J."/>
            <person name="Prochnik S."/>
            <person name="Shu S."/>
            <person name="Rokhsar D."/>
            <person name="Schmutz J."/>
            <person name="Weigel D."/>
            <person name="Wright S.I."/>
        </authorList>
    </citation>
    <scope>NUCLEOTIDE SEQUENCE [LARGE SCALE GENOMIC DNA]</scope>
    <source>
        <strain evidence="4">cv. Monte Gargano</strain>
    </source>
</reference>
<dbReference type="NCBIfam" id="TIGR01640">
    <property type="entry name" value="F_box_assoc_1"/>
    <property type="match status" value="1"/>
</dbReference>
<keyword evidence="4" id="KW-1185">Reference proteome</keyword>
<feature type="region of interest" description="Disordered" evidence="1">
    <location>
        <begin position="1"/>
        <end position="23"/>
    </location>
</feature>
<dbReference type="Pfam" id="PF08268">
    <property type="entry name" value="FBA_3"/>
    <property type="match status" value="1"/>
</dbReference>
<dbReference type="CDD" id="cd22157">
    <property type="entry name" value="F-box_AtFBW1-like"/>
    <property type="match status" value="1"/>
</dbReference>
<evidence type="ECO:0000256" key="1">
    <source>
        <dbReference type="SAM" id="MobiDB-lite"/>
    </source>
</evidence>
<dbReference type="InterPro" id="IPR013187">
    <property type="entry name" value="F-box-assoc_dom_typ3"/>
</dbReference>
<dbReference type="EMBL" id="KB870805">
    <property type="protein sequence ID" value="EOA37836.1"/>
    <property type="molecule type" value="Genomic_DNA"/>
</dbReference>
<dbReference type="PANTHER" id="PTHR31111">
    <property type="entry name" value="BNAA05G37150D PROTEIN-RELATED"/>
    <property type="match status" value="1"/>
</dbReference>
<gene>
    <name evidence="3" type="ORF">CARUB_v10012023mg</name>
</gene>
<evidence type="ECO:0000259" key="2">
    <source>
        <dbReference type="PROSITE" id="PS50181"/>
    </source>
</evidence>
<dbReference type="InterPro" id="IPR036047">
    <property type="entry name" value="F-box-like_dom_sf"/>
</dbReference>
<organism evidence="3 4">
    <name type="scientific">Capsella rubella</name>
    <dbReference type="NCBI Taxonomy" id="81985"/>
    <lineage>
        <taxon>Eukaryota</taxon>
        <taxon>Viridiplantae</taxon>
        <taxon>Streptophyta</taxon>
        <taxon>Embryophyta</taxon>
        <taxon>Tracheophyta</taxon>
        <taxon>Spermatophyta</taxon>
        <taxon>Magnoliopsida</taxon>
        <taxon>eudicotyledons</taxon>
        <taxon>Gunneridae</taxon>
        <taxon>Pentapetalae</taxon>
        <taxon>rosids</taxon>
        <taxon>malvids</taxon>
        <taxon>Brassicales</taxon>
        <taxon>Brassicaceae</taxon>
        <taxon>Camelineae</taxon>
        <taxon>Capsella</taxon>
    </lineage>
</organism>
<dbReference type="InterPro" id="IPR017451">
    <property type="entry name" value="F-box-assoc_interact_dom"/>
</dbReference>
<dbReference type="Pfam" id="PF00646">
    <property type="entry name" value="F-box"/>
    <property type="match status" value="1"/>
</dbReference>
<accession>R0GPX7</accession>
<dbReference type="KEGG" id="crb:17897981"/>
<dbReference type="PROSITE" id="PS50181">
    <property type="entry name" value="FBOX"/>
    <property type="match status" value="1"/>
</dbReference>
<feature type="compositionally biased region" description="Basic and acidic residues" evidence="1">
    <location>
        <begin position="1"/>
        <end position="10"/>
    </location>
</feature>